<dbReference type="GeneID" id="115622636"/>
<evidence type="ECO:0000313" key="2">
    <source>
        <dbReference type="RefSeq" id="XP_030372504.1"/>
    </source>
</evidence>
<sequence length="202" mass="22247">MPFMDTAWRCRLMIFGVVSLLLIGDLFGYSASVRGVKSDHHPDDVAVRGGPPTAPAAGKFQQKNAEIDIGEEHDFNDFSEAAALKSSAGDLGAASVAQLKTKAQLTDTIKESCLPKMLCELASKPEYMLSEKEKELLRLIRSPTMPWMMNMPPSKWYFAAHMGELMRFTGDGLSGPMGCANLWPNCPISSKKLMKLSYKVRV</sequence>
<proteinExistence type="predicted"/>
<name>A0A6J2T918_DROLE</name>
<gene>
    <name evidence="2" type="primary">LOC115622636</name>
</gene>
<evidence type="ECO:0000313" key="1">
    <source>
        <dbReference type="Proteomes" id="UP000504634"/>
    </source>
</evidence>
<dbReference type="RefSeq" id="XP_030372504.1">
    <property type="nucleotide sequence ID" value="XM_030516644.1"/>
</dbReference>
<keyword evidence="1" id="KW-1185">Reference proteome</keyword>
<organism evidence="1 2">
    <name type="scientific">Drosophila lebanonensis</name>
    <name type="common">Fruit fly</name>
    <name type="synonym">Scaptodrosophila lebanonensis</name>
    <dbReference type="NCBI Taxonomy" id="7225"/>
    <lineage>
        <taxon>Eukaryota</taxon>
        <taxon>Metazoa</taxon>
        <taxon>Ecdysozoa</taxon>
        <taxon>Arthropoda</taxon>
        <taxon>Hexapoda</taxon>
        <taxon>Insecta</taxon>
        <taxon>Pterygota</taxon>
        <taxon>Neoptera</taxon>
        <taxon>Endopterygota</taxon>
        <taxon>Diptera</taxon>
        <taxon>Brachycera</taxon>
        <taxon>Muscomorpha</taxon>
        <taxon>Ephydroidea</taxon>
        <taxon>Drosophilidae</taxon>
        <taxon>Scaptodrosophila</taxon>
    </lineage>
</organism>
<dbReference type="AlphaFoldDB" id="A0A6J2T918"/>
<dbReference type="OrthoDB" id="6371365at2759"/>
<reference evidence="2" key="1">
    <citation type="submission" date="2025-08" db="UniProtKB">
        <authorList>
            <consortium name="RefSeq"/>
        </authorList>
    </citation>
    <scope>IDENTIFICATION</scope>
    <source>
        <strain evidence="2">11010-0011.00</strain>
        <tissue evidence="2">Whole body</tissue>
    </source>
</reference>
<protein>
    <submittedName>
        <fullName evidence="2">Uncharacterized protein LOC115622636</fullName>
    </submittedName>
</protein>
<dbReference type="Proteomes" id="UP000504634">
    <property type="component" value="Unplaced"/>
</dbReference>
<accession>A0A6J2T918</accession>